<dbReference type="GO" id="GO:0016705">
    <property type="term" value="F:oxidoreductase activity, acting on paired donors, with incorporation or reduction of molecular oxygen"/>
    <property type="evidence" value="ECO:0007669"/>
    <property type="project" value="InterPro"/>
</dbReference>
<sequence>MRADPEAPVTAPDLRLPVPGEHVLRTYTRFREAGPMVPVELPGGVNAWAATTYAAIREVLSGDSKVFGKNSSHWADLQDGKVPPDWPILQLILGEHMLMRDGAEHRRLRGLLSKAFTRARVEALRPRIEEIVDGLLDRVAAEGAGGEAVVDLVPLFSDQVPTAVICEMFGVDGPRRSELREWTQKLFSQVTTPEEAQVAGGQLFAYLGELVEEKRREPGDDLTSALVRAQQDEDRLSPQELVDSLFLLLIAGHETTVNLLGHAIVNLLAHPDQLARAKAGDLWDAVAEETLRFNAPIAAALFRYPLAPVEVAGVQIPQGDPIMVCLGGAATDPEQYGPTAGAFDISREQIGHLAFGYGAHTCLGAPLARLEAYIALSRLFARFPGIEAAVPLDDIAYSPSFLSYGPLSIPVRV</sequence>
<dbReference type="InterPro" id="IPR001128">
    <property type="entry name" value="Cyt_P450"/>
</dbReference>
<evidence type="ECO:0000256" key="2">
    <source>
        <dbReference type="ARBA" id="ARBA00022617"/>
    </source>
</evidence>
<keyword evidence="6 7" id="KW-0503">Monooxygenase</keyword>
<dbReference type="AlphaFoldDB" id="A0A919UNP3"/>
<evidence type="ECO:0000256" key="5">
    <source>
        <dbReference type="ARBA" id="ARBA00023004"/>
    </source>
</evidence>
<reference evidence="8" key="1">
    <citation type="submission" date="2021-01" db="EMBL/GenBank/DDBJ databases">
        <title>Whole genome shotgun sequence of Acrocarpospora phusangensis NBRC 108782.</title>
        <authorList>
            <person name="Komaki H."/>
            <person name="Tamura T."/>
        </authorList>
    </citation>
    <scope>NUCLEOTIDE SEQUENCE</scope>
    <source>
        <strain evidence="8">NBRC 108782</strain>
    </source>
</reference>
<keyword evidence="5 7" id="KW-0408">Iron</keyword>
<comment type="similarity">
    <text evidence="1 7">Belongs to the cytochrome P450 family.</text>
</comment>
<dbReference type="PRINTS" id="PR00359">
    <property type="entry name" value="BP450"/>
</dbReference>
<evidence type="ECO:0000256" key="3">
    <source>
        <dbReference type="ARBA" id="ARBA00022723"/>
    </source>
</evidence>
<keyword evidence="3 7" id="KW-0479">Metal-binding</keyword>
<protein>
    <submittedName>
        <fullName evidence="8">Cytochrome P450</fullName>
    </submittedName>
</protein>
<dbReference type="Gene3D" id="1.10.630.10">
    <property type="entry name" value="Cytochrome P450"/>
    <property type="match status" value="1"/>
</dbReference>
<name>A0A919UNP3_9ACTN</name>
<evidence type="ECO:0000256" key="7">
    <source>
        <dbReference type="RuleBase" id="RU000461"/>
    </source>
</evidence>
<dbReference type="Proteomes" id="UP000640052">
    <property type="component" value="Unassembled WGS sequence"/>
</dbReference>
<dbReference type="PRINTS" id="PR00385">
    <property type="entry name" value="P450"/>
</dbReference>
<accession>A0A919UNP3</accession>
<dbReference type="CDD" id="cd11029">
    <property type="entry name" value="CYP107-like"/>
    <property type="match status" value="1"/>
</dbReference>
<comment type="caution">
    <text evidence="8">The sequence shown here is derived from an EMBL/GenBank/DDBJ whole genome shotgun (WGS) entry which is preliminary data.</text>
</comment>
<gene>
    <name evidence="8" type="ORF">Aph01nite_11900</name>
</gene>
<dbReference type="GO" id="GO:0005506">
    <property type="term" value="F:iron ion binding"/>
    <property type="evidence" value="ECO:0007669"/>
    <property type="project" value="InterPro"/>
</dbReference>
<dbReference type="InterPro" id="IPR002397">
    <property type="entry name" value="Cyt_P450_B"/>
</dbReference>
<dbReference type="EMBL" id="BOOA01000007">
    <property type="protein sequence ID" value="GIH22880.1"/>
    <property type="molecule type" value="Genomic_DNA"/>
</dbReference>
<dbReference type="PANTHER" id="PTHR46696">
    <property type="entry name" value="P450, PUTATIVE (EUROFUNG)-RELATED"/>
    <property type="match status" value="1"/>
</dbReference>
<evidence type="ECO:0000313" key="9">
    <source>
        <dbReference type="Proteomes" id="UP000640052"/>
    </source>
</evidence>
<dbReference type="GO" id="GO:0020037">
    <property type="term" value="F:heme binding"/>
    <property type="evidence" value="ECO:0007669"/>
    <property type="project" value="InterPro"/>
</dbReference>
<organism evidence="8 9">
    <name type="scientific">Acrocarpospora phusangensis</name>
    <dbReference type="NCBI Taxonomy" id="1070424"/>
    <lineage>
        <taxon>Bacteria</taxon>
        <taxon>Bacillati</taxon>
        <taxon>Actinomycetota</taxon>
        <taxon>Actinomycetes</taxon>
        <taxon>Streptosporangiales</taxon>
        <taxon>Streptosporangiaceae</taxon>
        <taxon>Acrocarpospora</taxon>
    </lineage>
</organism>
<dbReference type="PROSITE" id="PS00086">
    <property type="entry name" value="CYTOCHROME_P450"/>
    <property type="match status" value="1"/>
</dbReference>
<evidence type="ECO:0000256" key="6">
    <source>
        <dbReference type="ARBA" id="ARBA00023033"/>
    </source>
</evidence>
<evidence type="ECO:0000256" key="4">
    <source>
        <dbReference type="ARBA" id="ARBA00023002"/>
    </source>
</evidence>
<keyword evidence="9" id="KW-1185">Reference proteome</keyword>
<keyword evidence="4 7" id="KW-0560">Oxidoreductase</keyword>
<dbReference type="PANTHER" id="PTHR46696:SF1">
    <property type="entry name" value="CYTOCHROME P450 YJIB-RELATED"/>
    <property type="match status" value="1"/>
</dbReference>
<keyword evidence="2 7" id="KW-0349">Heme</keyword>
<evidence type="ECO:0000313" key="8">
    <source>
        <dbReference type="EMBL" id="GIH22880.1"/>
    </source>
</evidence>
<dbReference type="FunFam" id="1.10.630.10:FF:000018">
    <property type="entry name" value="Cytochrome P450 monooxygenase"/>
    <property type="match status" value="1"/>
</dbReference>
<dbReference type="InterPro" id="IPR036396">
    <property type="entry name" value="Cyt_P450_sf"/>
</dbReference>
<dbReference type="InterPro" id="IPR017972">
    <property type="entry name" value="Cyt_P450_CS"/>
</dbReference>
<dbReference type="SUPFAM" id="SSF48264">
    <property type="entry name" value="Cytochrome P450"/>
    <property type="match status" value="1"/>
</dbReference>
<dbReference type="GO" id="GO:0004497">
    <property type="term" value="F:monooxygenase activity"/>
    <property type="evidence" value="ECO:0007669"/>
    <property type="project" value="UniProtKB-KW"/>
</dbReference>
<proteinExistence type="inferred from homology"/>
<dbReference type="Pfam" id="PF00067">
    <property type="entry name" value="p450"/>
    <property type="match status" value="2"/>
</dbReference>
<evidence type="ECO:0000256" key="1">
    <source>
        <dbReference type="ARBA" id="ARBA00010617"/>
    </source>
</evidence>